<protein>
    <submittedName>
        <fullName evidence="1">Uncharacterized protein</fullName>
    </submittedName>
</protein>
<accession>A9NMC6</accession>
<sequence>MLAFLKIQATLPLSNLLRGVHLMALEVKCCWLLKRMGHLN</sequence>
<name>A9NMC6_PICSI</name>
<proteinExistence type="evidence at transcript level"/>
<dbReference type="AlphaFoldDB" id="A9NMC6"/>
<organism evidence="1">
    <name type="scientific">Picea sitchensis</name>
    <name type="common">Sitka spruce</name>
    <name type="synonym">Pinus sitchensis</name>
    <dbReference type="NCBI Taxonomy" id="3332"/>
    <lineage>
        <taxon>Eukaryota</taxon>
        <taxon>Viridiplantae</taxon>
        <taxon>Streptophyta</taxon>
        <taxon>Embryophyta</taxon>
        <taxon>Tracheophyta</taxon>
        <taxon>Spermatophyta</taxon>
        <taxon>Pinopsida</taxon>
        <taxon>Pinidae</taxon>
        <taxon>Conifers I</taxon>
        <taxon>Pinales</taxon>
        <taxon>Pinaceae</taxon>
        <taxon>Picea</taxon>
    </lineage>
</organism>
<dbReference type="EMBL" id="EF082427">
    <property type="protein sequence ID" value="ABK21787.1"/>
    <property type="molecule type" value="mRNA"/>
</dbReference>
<evidence type="ECO:0000313" key="1">
    <source>
        <dbReference type="EMBL" id="ABK21787.1"/>
    </source>
</evidence>
<reference evidence="1" key="1">
    <citation type="journal article" date="2008" name="BMC Genomics">
        <title>A conifer genomics resource of 200,000 spruce (Picea spp.) ESTs and 6,464 high-quality, sequence-finished full-length cDNAs for Sitka spruce (Picea sitchensis).</title>
        <authorList>
            <person name="Ralph S.G."/>
            <person name="Chun H.J."/>
            <person name="Kolosova N."/>
            <person name="Cooper D."/>
            <person name="Oddy C."/>
            <person name="Ritland C.E."/>
            <person name="Kirkpatrick R."/>
            <person name="Moore R."/>
            <person name="Barber S."/>
            <person name="Holt R.A."/>
            <person name="Jones S.J."/>
            <person name="Marra M.A."/>
            <person name="Douglas C.J."/>
            <person name="Ritland K."/>
            <person name="Bohlmann J."/>
        </authorList>
    </citation>
    <scope>NUCLEOTIDE SEQUENCE</scope>
    <source>
        <tissue evidence="1">Bark</tissue>
    </source>
</reference>